<evidence type="ECO:0000313" key="5">
    <source>
        <dbReference type="Proteomes" id="UP001331761"/>
    </source>
</evidence>
<dbReference type="AlphaFoldDB" id="A0AAN8FKT4"/>
<dbReference type="EMBL" id="WIXE01007691">
    <property type="protein sequence ID" value="KAK5980205.1"/>
    <property type="molecule type" value="Genomic_DNA"/>
</dbReference>
<organism evidence="4 5">
    <name type="scientific">Trichostrongylus colubriformis</name>
    <name type="common">Black scour worm</name>
    <dbReference type="NCBI Taxonomy" id="6319"/>
    <lineage>
        <taxon>Eukaryota</taxon>
        <taxon>Metazoa</taxon>
        <taxon>Ecdysozoa</taxon>
        <taxon>Nematoda</taxon>
        <taxon>Chromadorea</taxon>
        <taxon>Rhabditida</taxon>
        <taxon>Rhabditina</taxon>
        <taxon>Rhabditomorpha</taxon>
        <taxon>Strongyloidea</taxon>
        <taxon>Trichostrongylidae</taxon>
        <taxon>Trichostrongylus</taxon>
    </lineage>
</organism>
<dbReference type="PANTHER" id="PTHR46163">
    <property type="entry name" value="TYROSINE-PROTEIN PHOSPHATASE-RELATED"/>
    <property type="match status" value="1"/>
</dbReference>
<dbReference type="InterPro" id="IPR000387">
    <property type="entry name" value="Tyr_Pase_dom"/>
</dbReference>
<feature type="region of interest" description="Disordered" evidence="1">
    <location>
        <begin position="1"/>
        <end position="30"/>
    </location>
</feature>
<dbReference type="Proteomes" id="UP001331761">
    <property type="component" value="Unassembled WGS sequence"/>
</dbReference>
<dbReference type="PROSITE" id="PS00383">
    <property type="entry name" value="TYR_PHOSPHATASE_1"/>
    <property type="match status" value="1"/>
</dbReference>
<reference evidence="4 5" key="1">
    <citation type="submission" date="2019-10" db="EMBL/GenBank/DDBJ databases">
        <title>Assembly and Annotation for the nematode Trichostrongylus colubriformis.</title>
        <authorList>
            <person name="Martin J."/>
        </authorList>
    </citation>
    <scope>NUCLEOTIDE SEQUENCE [LARGE SCALE GENOMIC DNA]</scope>
    <source>
        <strain evidence="4">G859</strain>
        <tissue evidence="4">Whole worm</tissue>
    </source>
</reference>
<dbReference type="GO" id="GO:0004725">
    <property type="term" value="F:protein tyrosine phosphatase activity"/>
    <property type="evidence" value="ECO:0007669"/>
    <property type="project" value="InterPro"/>
</dbReference>
<dbReference type="Pfam" id="PF00102">
    <property type="entry name" value="Y_phosphatase"/>
    <property type="match status" value="1"/>
</dbReference>
<dbReference type="PROSITE" id="PS50056">
    <property type="entry name" value="TYR_PHOSPHATASE_2"/>
    <property type="match status" value="1"/>
</dbReference>
<accession>A0AAN8FKT4</accession>
<name>A0AAN8FKT4_TRICO</name>
<comment type="caution">
    <text evidence="4">The sequence shown here is derived from an EMBL/GenBank/DDBJ whole genome shotgun (WGS) entry which is preliminary data.</text>
</comment>
<sequence length="372" mass="42956">MSAHLPVDPTVVSGERKPKRRRRRPKEGFLRKDDAFDVSLGGDTDLREEKTEFEGEDNRVKWVRNLTSSPLKKVWKEFQENKNYKPTLYTLHAYEKNESKNRYNDVLCMDSTRVRLKARRDYDDYIHASWITMPDKQKYICTQGPIAETVDDFWHMVFTEKSNVIVMLCSFVEGNHEKCYPYFHGVLDAPTTYGKMYTVTMVECFDSDPTRTILHKLLQLEVLGVRTKVHHLAYGGWPDHTAPTTPLPVVVLLKLARMLAAGNPITVHCSAGIGRSATFIGIDYAVQNILRNPDTSMLDMLKDLRNQRFHAIQSAIQYTFLHLCIIEVFIEDGVVKCEGNVKKFFDAYSRMLKKYKKACEQSAEEATKNIKR</sequence>
<protein>
    <submittedName>
        <fullName evidence="4">Protein-tyrosine phosphatase</fullName>
    </submittedName>
</protein>
<dbReference type="SMART" id="SM00404">
    <property type="entry name" value="PTPc_motif"/>
    <property type="match status" value="1"/>
</dbReference>
<dbReference type="InterPro" id="IPR029021">
    <property type="entry name" value="Prot-tyrosine_phosphatase-like"/>
</dbReference>
<dbReference type="SMART" id="SM00194">
    <property type="entry name" value="PTPc"/>
    <property type="match status" value="1"/>
</dbReference>
<dbReference type="InterPro" id="IPR003595">
    <property type="entry name" value="Tyr_Pase_cat"/>
</dbReference>
<dbReference type="SUPFAM" id="SSF52799">
    <property type="entry name" value="(Phosphotyrosine protein) phosphatases II"/>
    <property type="match status" value="1"/>
</dbReference>
<dbReference type="CDD" id="cd00047">
    <property type="entry name" value="PTPc"/>
    <property type="match status" value="1"/>
</dbReference>
<feature type="domain" description="Tyrosine-protein phosphatase" evidence="2">
    <location>
        <begin position="74"/>
        <end position="328"/>
    </location>
</feature>
<evidence type="ECO:0000256" key="1">
    <source>
        <dbReference type="SAM" id="MobiDB-lite"/>
    </source>
</evidence>
<dbReference type="PANTHER" id="PTHR46163:SF10">
    <property type="entry name" value="PROTEIN-TYROSINE PHOSPHATASE-RELATED"/>
    <property type="match status" value="1"/>
</dbReference>
<dbReference type="InterPro" id="IPR000242">
    <property type="entry name" value="PTP_cat"/>
</dbReference>
<evidence type="ECO:0000259" key="2">
    <source>
        <dbReference type="PROSITE" id="PS50055"/>
    </source>
</evidence>
<dbReference type="PROSITE" id="PS50055">
    <property type="entry name" value="TYR_PHOSPHATASE_PTP"/>
    <property type="match status" value="1"/>
</dbReference>
<dbReference type="InterPro" id="IPR016130">
    <property type="entry name" value="Tyr_Pase_AS"/>
</dbReference>
<dbReference type="Gene3D" id="3.90.190.10">
    <property type="entry name" value="Protein tyrosine phosphatase superfamily"/>
    <property type="match status" value="1"/>
</dbReference>
<gene>
    <name evidence="4" type="ORF">GCK32_003634</name>
</gene>
<evidence type="ECO:0000259" key="3">
    <source>
        <dbReference type="PROSITE" id="PS50056"/>
    </source>
</evidence>
<evidence type="ECO:0000313" key="4">
    <source>
        <dbReference type="EMBL" id="KAK5980205.1"/>
    </source>
</evidence>
<keyword evidence="5" id="KW-1185">Reference proteome</keyword>
<proteinExistence type="predicted"/>
<dbReference type="InterPro" id="IPR052782">
    <property type="entry name" value="Oocyte-zygote_transition_reg"/>
</dbReference>
<feature type="domain" description="Tyrosine specific protein phosphatases" evidence="3">
    <location>
        <begin position="250"/>
        <end position="319"/>
    </location>
</feature>
<dbReference type="PRINTS" id="PR00700">
    <property type="entry name" value="PRTYPHPHTASE"/>
</dbReference>